<dbReference type="Gene3D" id="3.40.50.300">
    <property type="entry name" value="P-loop containing nucleotide triphosphate hydrolases"/>
    <property type="match status" value="1"/>
</dbReference>
<dbReference type="OrthoDB" id="3322489at2"/>
<accession>A0A423ME77</accession>
<organism evidence="2 3">
    <name type="scientific">Pseudomonas fluorescens</name>
    <dbReference type="NCBI Taxonomy" id="294"/>
    <lineage>
        <taxon>Bacteria</taxon>
        <taxon>Pseudomonadati</taxon>
        <taxon>Pseudomonadota</taxon>
        <taxon>Gammaproteobacteria</taxon>
        <taxon>Pseudomonadales</taxon>
        <taxon>Pseudomonadaceae</taxon>
        <taxon>Pseudomonas</taxon>
    </lineage>
</organism>
<evidence type="ECO:0000313" key="3">
    <source>
        <dbReference type="Proteomes" id="UP000285378"/>
    </source>
</evidence>
<evidence type="ECO:0000313" key="2">
    <source>
        <dbReference type="EMBL" id="RON81594.1"/>
    </source>
</evidence>
<protein>
    <recommendedName>
        <fullName evidence="1">Endonuclease GajA/Old nuclease/RecF-like AAA domain-containing protein</fullName>
    </recommendedName>
</protein>
<dbReference type="InterPro" id="IPR041685">
    <property type="entry name" value="AAA_GajA/Old/RecF-like"/>
</dbReference>
<dbReference type="PANTHER" id="PTHR43581">
    <property type="entry name" value="ATP/GTP PHOSPHATASE"/>
    <property type="match status" value="1"/>
</dbReference>
<reference evidence="2 3" key="1">
    <citation type="submission" date="2016-10" db="EMBL/GenBank/DDBJ databases">
        <title>Comparative genome analysis of multiple Pseudomonas spp. focuses on biocontrol and plant growth promoting traits.</title>
        <authorList>
            <person name="Tao X.-Y."/>
            <person name="Taylor C.G."/>
        </authorList>
    </citation>
    <scope>NUCLEOTIDE SEQUENCE [LARGE SCALE GENOMIC DNA]</scope>
    <source>
        <strain evidence="2 3">28B5</strain>
    </source>
</reference>
<dbReference type="SUPFAM" id="SSF52540">
    <property type="entry name" value="P-loop containing nucleoside triphosphate hydrolases"/>
    <property type="match status" value="1"/>
</dbReference>
<comment type="caution">
    <text evidence="2">The sequence shown here is derived from an EMBL/GenBank/DDBJ whole genome shotgun (WGS) entry which is preliminary data.</text>
</comment>
<dbReference type="Proteomes" id="UP000285378">
    <property type="component" value="Unassembled WGS sequence"/>
</dbReference>
<dbReference type="RefSeq" id="WP_123451118.1">
    <property type="nucleotide sequence ID" value="NZ_MOBX01000013.1"/>
</dbReference>
<dbReference type="AlphaFoldDB" id="A0A423ME77"/>
<dbReference type="InterPro" id="IPR051396">
    <property type="entry name" value="Bact_Antivir_Def_Nuclease"/>
</dbReference>
<gene>
    <name evidence="2" type="ORF">BK670_15615</name>
</gene>
<name>A0A423ME77_PSEFL</name>
<dbReference type="EMBL" id="MOBX01000013">
    <property type="protein sequence ID" value="RON81594.1"/>
    <property type="molecule type" value="Genomic_DNA"/>
</dbReference>
<dbReference type="Pfam" id="PF13175">
    <property type="entry name" value="AAA_15"/>
    <property type="match status" value="1"/>
</dbReference>
<feature type="domain" description="Endonuclease GajA/Old nuclease/RecF-like AAA" evidence="1">
    <location>
        <begin position="4"/>
        <end position="467"/>
    </location>
</feature>
<evidence type="ECO:0000259" key="1">
    <source>
        <dbReference type="Pfam" id="PF13175"/>
    </source>
</evidence>
<dbReference type="InterPro" id="IPR027417">
    <property type="entry name" value="P-loop_NTPase"/>
</dbReference>
<dbReference type="PANTHER" id="PTHR43581:SF2">
    <property type="entry name" value="EXCINUCLEASE ATPASE SUBUNIT"/>
    <property type="match status" value="1"/>
</dbReference>
<proteinExistence type="predicted"/>
<sequence>MKNIKSLRIRNLRSFGLENDFVPLKKLNLLVGRNSSGKSTFLRTFPLIRQSAEADTRSPILWYGSFVDFGDLQTATRADTDEVMFDFKLNLSIDDSIDFWEQLSENIAERFTVGNNKNYKLDVGFTLGLRKGAGLESTNRIQLEIESVKILILYSGTKVIGLSVYLDDVLLYEGFEGRTINTKGNLIPTDFLSEAELRAWPPALSKPVFRKAFVEYIAGLHHSNKKREAIVKSLTEIVFLPSSKIHAALKKSFSDDKTFLSNLAAAKDEIVRTSFAYLVSANLSKILSAVDEALTNFYKGVRYLGPVRASAERFYRYQDLQVGQVDHTGSNLPMVLNSLGVSEKAELNNWILENFEFELDITNTGSHYAIKIKDAGSLQYYNVSDMGFGYSQLLPIIVSIWLESREKNSGIFGLYKDRQLVFAIEQPELHLHPHMQHKFGKAIAKIANLKGEDDFCFIVETHSKHIIDSIGESIEDGIIKNSDVNVSLFDRNDSGVTSTSGSGFDEHGYLEVWPAGFLSP</sequence>